<dbReference type="EMBL" id="BK032631">
    <property type="protein sequence ID" value="DAF52235.1"/>
    <property type="molecule type" value="Genomic_DNA"/>
</dbReference>
<protein>
    <submittedName>
        <fullName evidence="1">Virion protein</fullName>
    </submittedName>
</protein>
<accession>A0A8S5SN52</accession>
<sequence length="133" mass="14956">MTARGIRNHNPGNIRLGTKWKGLADKQTDSSFCVFKSNTYGCRALLKLLRTYVIRYKCNTITKIISKWAPAHENNTSAYILYVANTLGKGTTEVLNFNKATYIKLAKAIAYQENGTDAKIINESTWDEAYALI</sequence>
<evidence type="ECO:0000313" key="1">
    <source>
        <dbReference type="EMBL" id="DAF52235.1"/>
    </source>
</evidence>
<proteinExistence type="predicted"/>
<organism evidence="1">
    <name type="scientific">Podoviridae sp. ctIKM86</name>
    <dbReference type="NCBI Taxonomy" id="2827729"/>
    <lineage>
        <taxon>Viruses</taxon>
        <taxon>Duplodnaviria</taxon>
        <taxon>Heunggongvirae</taxon>
        <taxon>Uroviricota</taxon>
        <taxon>Caudoviricetes</taxon>
    </lineage>
</organism>
<name>A0A8S5SN52_9CAUD</name>
<reference evidence="1" key="1">
    <citation type="journal article" date="2021" name="Proc. Natl. Acad. Sci. U.S.A.">
        <title>A Catalog of Tens of Thousands of Viruses from Human Metagenomes Reveals Hidden Associations with Chronic Diseases.</title>
        <authorList>
            <person name="Tisza M.J."/>
            <person name="Buck C.B."/>
        </authorList>
    </citation>
    <scope>NUCLEOTIDE SEQUENCE</scope>
    <source>
        <strain evidence="1">CtIKM86</strain>
    </source>
</reference>